<proteinExistence type="predicted"/>
<organism evidence="1 2">
    <name type="scientific">Pangasianodon gigas</name>
    <name type="common">Mekong giant catfish</name>
    <name type="synonym">Pangasius gigas</name>
    <dbReference type="NCBI Taxonomy" id="30993"/>
    <lineage>
        <taxon>Eukaryota</taxon>
        <taxon>Metazoa</taxon>
        <taxon>Chordata</taxon>
        <taxon>Craniata</taxon>
        <taxon>Vertebrata</taxon>
        <taxon>Euteleostomi</taxon>
        <taxon>Actinopterygii</taxon>
        <taxon>Neopterygii</taxon>
        <taxon>Teleostei</taxon>
        <taxon>Ostariophysi</taxon>
        <taxon>Siluriformes</taxon>
        <taxon>Pangasiidae</taxon>
        <taxon>Pangasianodon</taxon>
    </lineage>
</organism>
<gene>
    <name evidence="1" type="ORF">PGIGA_G00205760</name>
</gene>
<evidence type="ECO:0000313" key="2">
    <source>
        <dbReference type="Proteomes" id="UP000829447"/>
    </source>
</evidence>
<comment type="caution">
    <text evidence="1">The sequence shown here is derived from an EMBL/GenBank/DDBJ whole genome shotgun (WGS) entry which is preliminary data.</text>
</comment>
<name>A0ACC5WG17_PANGG</name>
<protein>
    <submittedName>
        <fullName evidence="1">Uncharacterized protein</fullName>
    </submittedName>
</protein>
<accession>A0ACC5WG17</accession>
<dbReference type="EMBL" id="CM040457">
    <property type="protein sequence ID" value="MCI4377646.1"/>
    <property type="molecule type" value="Genomic_DNA"/>
</dbReference>
<keyword evidence="2" id="KW-1185">Reference proteome</keyword>
<evidence type="ECO:0000313" key="1">
    <source>
        <dbReference type="EMBL" id="MCI4377646.1"/>
    </source>
</evidence>
<dbReference type="Proteomes" id="UP000829447">
    <property type="component" value="Linkage Group LG4"/>
</dbReference>
<sequence>MLNLEVAELQQPPHIRFHSCQPRTGIWEYSGHRLSETGQGKCDESWFLLQCEDVGGVDARGRTSSPRHGGADKRRTQDTAACRYMAVTQHIAL</sequence>
<reference evidence="1 2" key="1">
    <citation type="journal article" date="2022" name="bioRxiv">
        <title>An ancient truncated duplication of the anti-Mullerian hormone receptor type 2 gene is a potential conserved master sex determinant in the Pangasiidae catfish family.</title>
        <authorList>
            <person name="Wen M."/>
            <person name="Pan Q."/>
            <person name="Jouanno E."/>
            <person name="Montfort J."/>
            <person name="Zahm M."/>
            <person name="Cabau C."/>
            <person name="Klopp C."/>
            <person name="Iampietro C."/>
            <person name="Roques C."/>
            <person name="Bouchez O."/>
            <person name="Castinel A."/>
            <person name="Donnadieu C."/>
            <person name="Parrinello H."/>
            <person name="Poncet C."/>
            <person name="Belmonte E."/>
            <person name="Gautier V."/>
            <person name="Avarre J.-C."/>
            <person name="Dugue R."/>
            <person name="Gustiano R."/>
            <person name="Ha T.T.T."/>
            <person name="Campet M."/>
            <person name="Sriphairoj K."/>
            <person name="Ribolli J."/>
            <person name="de Almeida F.L."/>
            <person name="Desvignes T."/>
            <person name="Postlethwait J.H."/>
            <person name="Bucao C.F."/>
            <person name="Robinson-Rechavi M."/>
            <person name="Bobe J."/>
            <person name="Herpin A."/>
            <person name="Guiguen Y."/>
        </authorList>
    </citation>
    <scope>NUCLEOTIDE SEQUENCE [LARGE SCALE GENOMIC DNA]</scope>
    <source>
        <strain evidence="1">YG-Dec2019</strain>
    </source>
</reference>